<dbReference type="InterPro" id="IPR008939">
    <property type="entry name" value="Lytic_TGlycosylase_superhlx_U"/>
</dbReference>
<organism evidence="5 6">
    <name type="scientific">Sphingorhabdus lutea</name>
    <dbReference type="NCBI Taxonomy" id="1913578"/>
    <lineage>
        <taxon>Bacteria</taxon>
        <taxon>Pseudomonadati</taxon>
        <taxon>Pseudomonadota</taxon>
        <taxon>Alphaproteobacteria</taxon>
        <taxon>Sphingomonadales</taxon>
        <taxon>Sphingomonadaceae</taxon>
        <taxon>Sphingorhabdus</taxon>
    </lineage>
</organism>
<dbReference type="AlphaFoldDB" id="A0A1L3JBV9"/>
<dbReference type="SUPFAM" id="SSF53955">
    <property type="entry name" value="Lysozyme-like"/>
    <property type="match status" value="1"/>
</dbReference>
<protein>
    <recommendedName>
        <fullName evidence="4">Transglycosylase SLT domain-containing protein</fullName>
    </recommendedName>
</protein>
<dbReference type="InterPro" id="IPR008258">
    <property type="entry name" value="Transglycosylase_SLT_dom_1"/>
</dbReference>
<dbReference type="Gene3D" id="1.10.530.10">
    <property type="match status" value="1"/>
</dbReference>
<dbReference type="GO" id="GO:0004553">
    <property type="term" value="F:hydrolase activity, hydrolyzing O-glycosyl compounds"/>
    <property type="evidence" value="ECO:0007669"/>
    <property type="project" value="InterPro"/>
</dbReference>
<dbReference type="STRING" id="1913578.LPB140_07320"/>
<comment type="similarity">
    <text evidence="2">Belongs to the virb1 family.</text>
</comment>
<accession>A0A1L3JBV9</accession>
<dbReference type="InterPro" id="IPR023346">
    <property type="entry name" value="Lysozyme-like_dom_sf"/>
</dbReference>
<name>A0A1L3JBV9_9SPHN</name>
<dbReference type="PANTHER" id="PTHR37423:SF2">
    <property type="entry name" value="MEMBRANE-BOUND LYTIC MUREIN TRANSGLYCOSYLASE C"/>
    <property type="match status" value="1"/>
</dbReference>
<gene>
    <name evidence="5" type="ORF">LPB140_07320</name>
</gene>
<keyword evidence="3" id="KW-0732">Signal</keyword>
<feature type="domain" description="Transglycosylase SLT" evidence="4">
    <location>
        <begin position="421"/>
        <end position="529"/>
    </location>
</feature>
<dbReference type="CDD" id="cd13401">
    <property type="entry name" value="Slt70-like"/>
    <property type="match status" value="1"/>
</dbReference>
<dbReference type="EMBL" id="CP018154">
    <property type="protein sequence ID" value="APG62627.1"/>
    <property type="molecule type" value="Genomic_DNA"/>
</dbReference>
<dbReference type="Proteomes" id="UP000242561">
    <property type="component" value="Chromosome"/>
</dbReference>
<keyword evidence="6" id="KW-1185">Reference proteome</keyword>
<dbReference type="SUPFAM" id="SSF48435">
    <property type="entry name" value="Bacterial muramidases"/>
    <property type="match status" value="1"/>
</dbReference>
<dbReference type="PANTHER" id="PTHR37423">
    <property type="entry name" value="SOLUBLE LYTIC MUREIN TRANSGLYCOSYLASE-RELATED"/>
    <property type="match status" value="1"/>
</dbReference>
<proteinExistence type="inferred from homology"/>
<dbReference type="GO" id="GO:0042597">
    <property type="term" value="C:periplasmic space"/>
    <property type="evidence" value="ECO:0007669"/>
    <property type="project" value="InterPro"/>
</dbReference>
<dbReference type="Gene3D" id="1.25.20.10">
    <property type="entry name" value="Bacterial muramidases"/>
    <property type="match status" value="1"/>
</dbReference>
<evidence type="ECO:0000259" key="4">
    <source>
        <dbReference type="Pfam" id="PF01464"/>
    </source>
</evidence>
<sequence length="601" mass="66502">MVTFLSFNKSASLFGLSIAISGALLTSNIFVETAHAAGRFEMGHNGAQSKIPTVLNKSEADKFNDIFSAIEQQNWDQVKNLIDKADNGPMKYMAMAEFYLAANSPKVEAEQLQTLLSKAPYLPQAEQLSRLAQKRGVANADFTPKVNQLFYAGSSPRRGTPKSIVDGSASSLKNQVLDFIKNDQPGNAENLFRAQYSSLSPDSISELRQRISWSYYIENDDAAALRLASETNNVQNDWDNLSHWVIGLSSWRLGKYADAFKAFEIVAANSSDEEIRSAAYYWSSRAATASRQPEKSMRRLQAAAQAGETFYGQLASEALGLAGQAVNFQKAGDSNNIKLKNNENIEIAIGLKQIGRDKLADEVLRHQGRIGNSAEFAQLAKLAGDLSLPQTQLYFAHYAPSGQKSDNANRYPTVDWQPQYGWRVDKSLVFAHTLQESQWRPDVVSPAGARGLMQIMPGTAEYMNRSRPELAANGGLNKPSVNLEYGQSYLEYLRDNGATEGFLPKVIAAYNAGLSPVSRWNSEVNDQGDPLLFMESIPYWETRGYVMTVMRNYWVYQEIDGVKSDSRAGIAQYLWPSFPATNTDTKFVRKTGGGSIIAARK</sequence>
<evidence type="ECO:0000256" key="2">
    <source>
        <dbReference type="ARBA" id="ARBA00009387"/>
    </source>
</evidence>
<evidence type="ECO:0000256" key="3">
    <source>
        <dbReference type="ARBA" id="ARBA00022729"/>
    </source>
</evidence>
<evidence type="ECO:0000256" key="1">
    <source>
        <dbReference type="ARBA" id="ARBA00007734"/>
    </source>
</evidence>
<comment type="similarity">
    <text evidence="1">Belongs to the transglycosylase Slt family.</text>
</comment>
<dbReference type="KEGG" id="sphl:LPB140_07320"/>
<reference evidence="5 6" key="1">
    <citation type="submission" date="2016-11" db="EMBL/GenBank/DDBJ databases">
        <title>Sphingorhabdus sp. LPB0140, isolated from marine environment.</title>
        <authorList>
            <person name="Kim E."/>
            <person name="Yi H."/>
        </authorList>
    </citation>
    <scope>NUCLEOTIDE SEQUENCE [LARGE SCALE GENOMIC DNA]</scope>
    <source>
        <strain evidence="5 6">LPB0140</strain>
    </source>
</reference>
<evidence type="ECO:0000313" key="5">
    <source>
        <dbReference type="EMBL" id="APG62627.1"/>
    </source>
</evidence>
<dbReference type="RefSeq" id="WP_072559277.1">
    <property type="nucleotide sequence ID" value="NZ_CP018154.1"/>
</dbReference>
<evidence type="ECO:0000313" key="6">
    <source>
        <dbReference type="Proteomes" id="UP000242561"/>
    </source>
</evidence>
<dbReference type="Pfam" id="PF01464">
    <property type="entry name" value="SLT"/>
    <property type="match status" value="1"/>
</dbReference>